<dbReference type="Proteomes" id="UP001595818">
    <property type="component" value="Unassembled WGS sequence"/>
</dbReference>
<organism evidence="1 2">
    <name type="scientific">Negadavirga shengliensis</name>
    <dbReference type="NCBI Taxonomy" id="1389218"/>
    <lineage>
        <taxon>Bacteria</taxon>
        <taxon>Pseudomonadati</taxon>
        <taxon>Bacteroidota</taxon>
        <taxon>Cytophagia</taxon>
        <taxon>Cytophagales</taxon>
        <taxon>Cyclobacteriaceae</taxon>
        <taxon>Negadavirga</taxon>
    </lineage>
</organism>
<keyword evidence="2" id="KW-1185">Reference proteome</keyword>
<proteinExistence type="predicted"/>
<sequence>MRRALVSIMILLFSFFSFAKEKKEKTFLIIFHSEELKQYNSSAAHVELSFLDSFETRSYSGNSETALLITVPFIDWSICEMGNALVIVGDDRLVPLSEVAFRIIDLEESQENFRALLSSTEDQKSKKRVSNTIRLSL</sequence>
<dbReference type="RefSeq" id="WP_377065372.1">
    <property type="nucleotide sequence ID" value="NZ_JBHSJJ010000007.1"/>
</dbReference>
<evidence type="ECO:0000313" key="1">
    <source>
        <dbReference type="EMBL" id="MFC4872792.1"/>
    </source>
</evidence>
<accession>A0ABV9T2T8</accession>
<comment type="caution">
    <text evidence="1">The sequence shown here is derived from an EMBL/GenBank/DDBJ whole genome shotgun (WGS) entry which is preliminary data.</text>
</comment>
<protein>
    <submittedName>
        <fullName evidence="1">Uncharacterized protein</fullName>
    </submittedName>
</protein>
<evidence type="ECO:0000313" key="2">
    <source>
        <dbReference type="Proteomes" id="UP001595818"/>
    </source>
</evidence>
<dbReference type="EMBL" id="JBHSJJ010000007">
    <property type="protein sequence ID" value="MFC4872792.1"/>
    <property type="molecule type" value="Genomic_DNA"/>
</dbReference>
<name>A0ABV9T2T8_9BACT</name>
<gene>
    <name evidence="1" type="ORF">ACFPFU_13940</name>
</gene>
<reference evidence="2" key="1">
    <citation type="journal article" date="2019" name="Int. J. Syst. Evol. Microbiol.">
        <title>The Global Catalogue of Microorganisms (GCM) 10K type strain sequencing project: providing services to taxonomists for standard genome sequencing and annotation.</title>
        <authorList>
            <consortium name="The Broad Institute Genomics Platform"/>
            <consortium name="The Broad Institute Genome Sequencing Center for Infectious Disease"/>
            <person name="Wu L."/>
            <person name="Ma J."/>
        </authorList>
    </citation>
    <scope>NUCLEOTIDE SEQUENCE [LARGE SCALE GENOMIC DNA]</scope>
    <source>
        <strain evidence="2">CGMCC 4.7466</strain>
    </source>
</reference>